<proteinExistence type="predicted"/>
<dbReference type="PRINTS" id="PR01434">
    <property type="entry name" value="NADHDHGNASE5"/>
</dbReference>
<dbReference type="InterPro" id="IPR001750">
    <property type="entry name" value="ND/Mrp_TM"/>
</dbReference>
<organism evidence="11">
    <name type="scientific">Sigalphus bicolor</name>
    <dbReference type="NCBI Taxonomy" id="515846"/>
    <lineage>
        <taxon>Eukaryota</taxon>
        <taxon>Metazoa</taxon>
        <taxon>Ecdysozoa</taxon>
        <taxon>Arthropoda</taxon>
        <taxon>Hexapoda</taxon>
        <taxon>Insecta</taxon>
        <taxon>Pterygota</taxon>
        <taxon>Neoptera</taxon>
        <taxon>Endopterygota</taxon>
        <taxon>Hymenoptera</taxon>
        <taxon>Apocrita</taxon>
        <taxon>Ichneumonoidea</taxon>
        <taxon>Braconidae</taxon>
        <taxon>Sigalphinae</taxon>
        <taxon>Sigalphus</taxon>
    </lineage>
</organism>
<feature type="transmembrane region" description="Helical" evidence="9">
    <location>
        <begin position="413"/>
        <end position="440"/>
    </location>
</feature>
<comment type="catalytic activity">
    <reaction evidence="8">
        <text>a ubiquinone + NADH + 5 H(+)(in) = a ubiquinol + NAD(+) + 4 H(+)(out)</text>
        <dbReference type="Rhea" id="RHEA:29091"/>
        <dbReference type="Rhea" id="RHEA-COMP:9565"/>
        <dbReference type="Rhea" id="RHEA-COMP:9566"/>
        <dbReference type="ChEBI" id="CHEBI:15378"/>
        <dbReference type="ChEBI" id="CHEBI:16389"/>
        <dbReference type="ChEBI" id="CHEBI:17976"/>
        <dbReference type="ChEBI" id="CHEBI:57540"/>
        <dbReference type="ChEBI" id="CHEBI:57945"/>
        <dbReference type="EC" id="7.1.1.2"/>
    </reaction>
</comment>
<evidence type="ECO:0000256" key="5">
    <source>
        <dbReference type="ARBA" id="ARBA00022989"/>
    </source>
</evidence>
<feature type="transmembrane region" description="Helical" evidence="9">
    <location>
        <begin position="7"/>
        <end position="26"/>
    </location>
</feature>
<evidence type="ECO:0000256" key="6">
    <source>
        <dbReference type="ARBA" id="ARBA00023136"/>
    </source>
</evidence>
<dbReference type="EMBL" id="KF385878">
    <property type="protein sequence ID" value="AHA52590.1"/>
    <property type="molecule type" value="Genomic_DNA"/>
</dbReference>
<dbReference type="InterPro" id="IPR003945">
    <property type="entry name" value="NU5C-like"/>
</dbReference>
<feature type="transmembrane region" description="Helical" evidence="9">
    <location>
        <begin position="46"/>
        <end position="69"/>
    </location>
</feature>
<dbReference type="GO" id="GO:0016020">
    <property type="term" value="C:membrane"/>
    <property type="evidence" value="ECO:0007669"/>
    <property type="project" value="UniProtKB-SubCell"/>
</dbReference>
<dbReference type="PANTHER" id="PTHR42829">
    <property type="entry name" value="NADH-UBIQUINONE OXIDOREDUCTASE CHAIN 5"/>
    <property type="match status" value="1"/>
</dbReference>
<feature type="transmembrane region" description="Helical" evidence="9">
    <location>
        <begin position="207"/>
        <end position="227"/>
    </location>
</feature>
<dbReference type="EC" id="7.1.1.2" evidence="3"/>
<geneLocation type="mitochondrion" evidence="11"/>
<dbReference type="GO" id="GO:0003954">
    <property type="term" value="F:NADH dehydrogenase activity"/>
    <property type="evidence" value="ECO:0007669"/>
    <property type="project" value="TreeGrafter"/>
</dbReference>
<dbReference type="GO" id="GO:0042773">
    <property type="term" value="P:ATP synthesis coupled electron transport"/>
    <property type="evidence" value="ECO:0007669"/>
    <property type="project" value="InterPro"/>
</dbReference>
<name>A0A0A6ZL58_9HYME</name>
<comment type="subcellular location">
    <subcellularLocation>
        <location evidence="2">Membrane</location>
        <topology evidence="2">Multi-pass membrane protein</topology>
    </subcellularLocation>
</comment>
<dbReference type="Pfam" id="PF00361">
    <property type="entry name" value="Proton_antipo_M"/>
    <property type="match status" value="1"/>
</dbReference>
<protein>
    <recommendedName>
        <fullName evidence="3">NADH:ubiquinone reductase (H(+)-translocating)</fullName>
        <ecNumber evidence="3">7.1.1.2</ecNumber>
    </recommendedName>
    <alternativeName>
        <fullName evidence="7">NADH dehydrogenase subunit 5</fullName>
    </alternativeName>
</protein>
<dbReference type="PANTHER" id="PTHR42829:SF2">
    <property type="entry name" value="NADH-UBIQUINONE OXIDOREDUCTASE CHAIN 5"/>
    <property type="match status" value="1"/>
</dbReference>
<feature type="transmembrane region" description="Helical" evidence="9">
    <location>
        <begin position="328"/>
        <end position="346"/>
    </location>
</feature>
<evidence type="ECO:0000313" key="11">
    <source>
        <dbReference type="EMBL" id="AHA52590.1"/>
    </source>
</evidence>
<reference evidence="11" key="1">
    <citation type="submission" date="2013-07" db="EMBL/GenBank/DDBJ databases">
        <title>The comparative mitochondrial genomes from Braconidae subfamilies and the phylogeny of the Hymenoptera.</title>
        <authorList>
            <person name="Li Q."/>
            <person name="Wei S.J."/>
            <person name="Chen X.X."/>
        </authorList>
    </citation>
    <scope>NUCLEOTIDE SEQUENCE</scope>
</reference>
<gene>
    <name evidence="11" type="primary">ND5</name>
</gene>
<feature type="transmembrane region" description="Helical" evidence="9">
    <location>
        <begin position="366"/>
        <end position="392"/>
    </location>
</feature>
<evidence type="ECO:0000256" key="4">
    <source>
        <dbReference type="ARBA" id="ARBA00022692"/>
    </source>
</evidence>
<keyword evidence="6 9" id="KW-0472">Membrane</keyword>
<evidence type="ECO:0000256" key="3">
    <source>
        <dbReference type="ARBA" id="ARBA00012944"/>
    </source>
</evidence>
<feature type="domain" description="NADH:quinone oxidoreductase/Mrp antiporter transmembrane" evidence="10">
    <location>
        <begin position="102"/>
        <end position="375"/>
    </location>
</feature>
<feature type="transmembrane region" description="Helical" evidence="9">
    <location>
        <begin position="446"/>
        <end position="466"/>
    </location>
</feature>
<evidence type="ECO:0000256" key="8">
    <source>
        <dbReference type="ARBA" id="ARBA00049551"/>
    </source>
</evidence>
<comment type="function">
    <text evidence="1">Core subunit of the mitochondrial membrane respiratory chain NADH dehydrogenase (Complex I) that is believed to belong to the minimal assembly required for catalysis. Complex I functions in the transfer of electrons from NADH to the respiratory chain. The immediate electron acceptor for the enzyme is believed to be ubiquinone.</text>
</comment>
<keyword evidence="11" id="KW-0496">Mitochondrion</keyword>
<evidence type="ECO:0000259" key="10">
    <source>
        <dbReference type="Pfam" id="PF00361"/>
    </source>
</evidence>
<keyword evidence="4 9" id="KW-0812">Transmembrane</keyword>
<accession>A0A0A6ZL58</accession>
<dbReference type="AlphaFoldDB" id="A0A0A6ZL58"/>
<evidence type="ECO:0000256" key="7">
    <source>
        <dbReference type="ARBA" id="ARBA00031027"/>
    </source>
</evidence>
<evidence type="ECO:0000256" key="9">
    <source>
        <dbReference type="SAM" id="Phobius"/>
    </source>
</evidence>
<dbReference type="GO" id="GO:0015990">
    <property type="term" value="P:electron transport coupled proton transport"/>
    <property type="evidence" value="ECO:0007669"/>
    <property type="project" value="TreeGrafter"/>
</dbReference>
<keyword evidence="5 9" id="KW-1133">Transmembrane helix</keyword>
<dbReference type="GO" id="GO:0008137">
    <property type="term" value="F:NADH dehydrogenase (ubiquinone) activity"/>
    <property type="evidence" value="ECO:0007669"/>
    <property type="project" value="UniProtKB-EC"/>
</dbReference>
<evidence type="ECO:0000256" key="1">
    <source>
        <dbReference type="ARBA" id="ARBA00003257"/>
    </source>
</evidence>
<feature type="transmembrane region" description="Helical" evidence="9">
    <location>
        <begin position="233"/>
        <end position="254"/>
    </location>
</feature>
<sequence>MFFLISYYLMFINLIMFMIFLKIFLFKLNFFIYWNLFFTYSVNIEYIVFIDYITMIFLMVILMISSMVLIYSLNYMMNEKFILRFLMIIMIFIFSMIFMIISPNLLSVLLGWDGLGLSSYCLIIYYQSFKSMNSGMITILMNRIGDIFLIISAGLIMKYGSWNLMLFKNLNMFINFFLMFIFITKSAQIPFSTWLPLAMAAPTPVSSLVHSSTLVTAGIYLMIRFMNLMNDNFLWILMILSMMTLIMSGTTALFEYDLKKIIAFSTLSQLSLMFLTLSLKLKILCFFHLINHAMFKSLIFLCCGILIHTSLNIQDIRYLNFCNLNEKLIMLILNLSLLTLCGLPFLTGFYSKDLIIEMFLINLNNFIIILMLYLSMMLTMMYTIRLIFYLNFSSNLNNMKVFYTMNNLMNNSIYILMFMTIFFGCGVNWMIFNMIIMISLSKLMKLMIYYILFISIILILMNLSMFKMLKFNILFLFI</sequence>
<feature type="transmembrane region" description="Helical" evidence="9">
    <location>
        <begin position="286"/>
        <end position="307"/>
    </location>
</feature>
<evidence type="ECO:0000256" key="2">
    <source>
        <dbReference type="ARBA" id="ARBA00004141"/>
    </source>
</evidence>
<feature type="transmembrane region" description="Helical" evidence="9">
    <location>
        <begin position="81"/>
        <end position="101"/>
    </location>
</feature>